<dbReference type="PANTHER" id="PTHR28251">
    <property type="entry name" value="V-TYPE ATPASE ASSEMBLY FACTOR PKR1"/>
    <property type="match status" value="1"/>
</dbReference>
<dbReference type="FunCoup" id="A0A448YL80">
    <property type="interactions" value="28"/>
</dbReference>
<feature type="transmembrane region" description="Helical" evidence="1">
    <location>
        <begin position="46"/>
        <end position="65"/>
    </location>
</feature>
<dbReference type="PANTHER" id="PTHR28251:SF1">
    <property type="entry name" value="V-TYPE ATPASE ASSEMBLY FACTOR PKR1"/>
    <property type="match status" value="1"/>
</dbReference>
<dbReference type="Proteomes" id="UP000290900">
    <property type="component" value="Unassembled WGS sequence"/>
</dbReference>
<evidence type="ECO:0000313" key="3">
    <source>
        <dbReference type="Proteomes" id="UP000290900"/>
    </source>
</evidence>
<dbReference type="STRING" id="13370.A0A448YL80"/>
<sequence>MSFVEDLWKSVFEPGTNPTLIRATHVSFVMLVLSLSWMIYTTGSIHFINLLIISLLLWASVTWFVSEIQKEKLKSNEELQKEYGEDGKEPKKDI</sequence>
<organism evidence="2 3">
    <name type="scientific">Brettanomyces naardenensis</name>
    <name type="common">Yeast</name>
    <dbReference type="NCBI Taxonomy" id="13370"/>
    <lineage>
        <taxon>Eukaryota</taxon>
        <taxon>Fungi</taxon>
        <taxon>Dikarya</taxon>
        <taxon>Ascomycota</taxon>
        <taxon>Saccharomycotina</taxon>
        <taxon>Pichiomycetes</taxon>
        <taxon>Pichiales</taxon>
        <taxon>Pichiaceae</taxon>
        <taxon>Brettanomyces</taxon>
    </lineage>
</organism>
<dbReference type="EMBL" id="CAACVR010000012">
    <property type="protein sequence ID" value="VEU21695.1"/>
    <property type="molecule type" value="Genomic_DNA"/>
</dbReference>
<name>A0A448YL80_BRENA</name>
<evidence type="ECO:0000256" key="1">
    <source>
        <dbReference type="SAM" id="Phobius"/>
    </source>
</evidence>
<gene>
    <name evidence="2" type="ORF">BRENAR_LOCUS2428</name>
</gene>
<dbReference type="GO" id="GO:0070072">
    <property type="term" value="P:vacuolar proton-transporting V-type ATPase complex assembly"/>
    <property type="evidence" value="ECO:0007669"/>
    <property type="project" value="InterPro"/>
</dbReference>
<dbReference type="OrthoDB" id="9626941at2759"/>
<protein>
    <submittedName>
        <fullName evidence="2">DEKNAAC102277</fullName>
    </submittedName>
</protein>
<dbReference type="InterPro" id="IPR013945">
    <property type="entry name" value="Pkr1"/>
</dbReference>
<dbReference type="GO" id="GO:0005789">
    <property type="term" value="C:endoplasmic reticulum membrane"/>
    <property type="evidence" value="ECO:0007669"/>
    <property type="project" value="TreeGrafter"/>
</dbReference>
<keyword evidence="1" id="KW-0472">Membrane</keyword>
<keyword evidence="1" id="KW-1133">Transmembrane helix</keyword>
<dbReference type="Pfam" id="PF08636">
    <property type="entry name" value="Pkr1"/>
    <property type="match status" value="1"/>
</dbReference>
<reference evidence="2 3" key="1">
    <citation type="submission" date="2018-12" db="EMBL/GenBank/DDBJ databases">
        <authorList>
            <person name="Tiukova I."/>
            <person name="Dainat J."/>
        </authorList>
    </citation>
    <scope>NUCLEOTIDE SEQUENCE [LARGE SCALE GENOMIC DNA]</scope>
</reference>
<feature type="transmembrane region" description="Helical" evidence="1">
    <location>
        <begin position="20"/>
        <end position="40"/>
    </location>
</feature>
<proteinExistence type="predicted"/>
<keyword evidence="1" id="KW-0812">Transmembrane</keyword>
<evidence type="ECO:0000313" key="2">
    <source>
        <dbReference type="EMBL" id="VEU21695.1"/>
    </source>
</evidence>
<dbReference type="AlphaFoldDB" id="A0A448YL80"/>
<keyword evidence="3" id="KW-1185">Reference proteome</keyword>
<accession>A0A448YL80</accession>
<dbReference type="InParanoid" id="A0A448YL80"/>